<gene>
    <name evidence="2" type="ORF">LMF89_22610</name>
</gene>
<sequence length="55" mass="6012">MSWDGKKLLLDVDESVTKVAGWITPRLGSIGPTAVAILFRNTLNLAKKQCLPKCN</sequence>
<evidence type="ECO:0000259" key="1">
    <source>
        <dbReference type="Pfam" id="PF02882"/>
    </source>
</evidence>
<evidence type="ECO:0000313" key="2">
    <source>
        <dbReference type="EMBL" id="MCC5468132.1"/>
    </source>
</evidence>
<organism evidence="2 3">
    <name type="scientific">Pelosinus baikalensis</name>
    <dbReference type="NCBI Taxonomy" id="2892015"/>
    <lineage>
        <taxon>Bacteria</taxon>
        <taxon>Bacillati</taxon>
        <taxon>Bacillota</taxon>
        <taxon>Negativicutes</taxon>
        <taxon>Selenomonadales</taxon>
        <taxon>Sporomusaceae</taxon>
        <taxon>Pelosinus</taxon>
    </lineage>
</organism>
<dbReference type="Gene3D" id="3.40.50.10860">
    <property type="entry name" value="Leucine Dehydrogenase, chain A, domain 1"/>
    <property type="match status" value="1"/>
</dbReference>
<dbReference type="Pfam" id="PF02882">
    <property type="entry name" value="THF_DHG_CYH_C"/>
    <property type="match status" value="1"/>
</dbReference>
<dbReference type="Gene3D" id="3.40.50.720">
    <property type="entry name" value="NAD(P)-binding Rossmann-like Domain"/>
    <property type="match status" value="1"/>
</dbReference>
<protein>
    <recommendedName>
        <fullName evidence="1">Tetrahydrofolate dehydrogenase/cyclohydrolase NAD(P)-binding domain-containing protein</fullName>
    </recommendedName>
</protein>
<dbReference type="InterPro" id="IPR020631">
    <property type="entry name" value="THF_DH/CycHdrlase_NAD-bd_dom"/>
</dbReference>
<dbReference type="Proteomes" id="UP001165492">
    <property type="component" value="Unassembled WGS sequence"/>
</dbReference>
<reference evidence="2" key="1">
    <citation type="submission" date="2021-11" db="EMBL/GenBank/DDBJ databases">
        <title>Description of a new species Pelosinus isolated from the bottom sediments of Lake Baikal.</title>
        <authorList>
            <person name="Zakharyuk A."/>
        </authorList>
    </citation>
    <scope>NUCLEOTIDE SEQUENCE</scope>
    <source>
        <strain evidence="2">Bkl1</strain>
    </source>
</reference>
<feature type="domain" description="Tetrahydrofolate dehydrogenase/cyclohydrolase NAD(P)-binding" evidence="1">
    <location>
        <begin position="5"/>
        <end position="49"/>
    </location>
</feature>
<keyword evidence="3" id="KW-1185">Reference proteome</keyword>
<proteinExistence type="predicted"/>
<comment type="caution">
    <text evidence="2">The sequence shown here is derived from an EMBL/GenBank/DDBJ whole genome shotgun (WGS) entry which is preliminary data.</text>
</comment>
<evidence type="ECO:0000313" key="3">
    <source>
        <dbReference type="Proteomes" id="UP001165492"/>
    </source>
</evidence>
<dbReference type="EMBL" id="JAJHJB010000050">
    <property type="protein sequence ID" value="MCC5468132.1"/>
    <property type="molecule type" value="Genomic_DNA"/>
</dbReference>
<feature type="non-terminal residue" evidence="2">
    <location>
        <position position="55"/>
    </location>
</feature>
<name>A0ABS8HYV6_9FIRM</name>
<accession>A0ABS8HYV6</accession>